<evidence type="ECO:0000256" key="9">
    <source>
        <dbReference type="RuleBase" id="RU003515"/>
    </source>
</evidence>
<dbReference type="VEuPathDB" id="FungiDB:C7M61_003486"/>
<comment type="function">
    <text evidence="9">Endonuclease that specifically degrades the RNA of RNA-DNA hybrids.</text>
</comment>
<comment type="caution">
    <text evidence="11">The sequence shown here is derived from an EMBL/GenBank/DDBJ whole genome shotgun (WGS) entry which is preliminary data.</text>
</comment>
<organism evidence="11 12">
    <name type="scientific">Candidozyma pseudohaemuli</name>
    <dbReference type="NCBI Taxonomy" id="418784"/>
    <lineage>
        <taxon>Eukaryota</taxon>
        <taxon>Fungi</taxon>
        <taxon>Dikarya</taxon>
        <taxon>Ascomycota</taxon>
        <taxon>Saccharomycotina</taxon>
        <taxon>Pichiomycetes</taxon>
        <taxon>Metschnikowiaceae</taxon>
        <taxon>Candidozyma</taxon>
    </lineage>
</organism>
<dbReference type="PANTHER" id="PTHR10954:SF7">
    <property type="entry name" value="RIBONUCLEASE H2 SUBUNIT A"/>
    <property type="match status" value="1"/>
</dbReference>
<dbReference type="GO" id="GO:0003723">
    <property type="term" value="F:RNA binding"/>
    <property type="evidence" value="ECO:0007669"/>
    <property type="project" value="UniProtKB-UniRule"/>
</dbReference>
<keyword evidence="4 8" id="KW-0540">Nuclease</keyword>
<comment type="cofactor">
    <cofactor evidence="2">
        <name>Mg(2+)</name>
        <dbReference type="ChEBI" id="CHEBI:18420"/>
    </cofactor>
</comment>
<keyword evidence="5 8" id="KW-0479">Metal-binding</keyword>
<evidence type="ECO:0000256" key="5">
    <source>
        <dbReference type="ARBA" id="ARBA00022723"/>
    </source>
</evidence>
<dbReference type="InterPro" id="IPR036397">
    <property type="entry name" value="RNaseH_sf"/>
</dbReference>
<reference evidence="11 12" key="1">
    <citation type="submission" date="2018-03" db="EMBL/GenBank/DDBJ databases">
        <title>Candida pseudohaemulonii genome assembly and annotation.</title>
        <authorList>
            <person name="Munoz J.F."/>
            <person name="Gade L.G."/>
            <person name="Chow N.A."/>
            <person name="Litvintseva A.P."/>
            <person name="Loparev V.N."/>
            <person name="Cuomo C.A."/>
        </authorList>
    </citation>
    <scope>NUCLEOTIDE SEQUENCE [LARGE SCALE GENOMIC DNA]</scope>
    <source>
        <strain evidence="11 12">B12108</strain>
    </source>
</reference>
<dbReference type="STRING" id="418784.A0A2P7YM73"/>
<dbReference type="OrthoDB" id="7462577at2759"/>
<evidence type="ECO:0000256" key="4">
    <source>
        <dbReference type="ARBA" id="ARBA00022722"/>
    </source>
</evidence>
<evidence type="ECO:0000256" key="8">
    <source>
        <dbReference type="PROSITE-ProRule" id="PRU01319"/>
    </source>
</evidence>
<dbReference type="GeneID" id="36566874"/>
<dbReference type="GO" id="GO:0032299">
    <property type="term" value="C:ribonuclease H2 complex"/>
    <property type="evidence" value="ECO:0007669"/>
    <property type="project" value="TreeGrafter"/>
</dbReference>
<dbReference type="FunFam" id="1.10.10.460:FF:000001">
    <property type="entry name" value="Ribonuclease"/>
    <property type="match status" value="1"/>
</dbReference>
<dbReference type="GO" id="GO:0043137">
    <property type="term" value="P:DNA replication, removal of RNA primer"/>
    <property type="evidence" value="ECO:0007669"/>
    <property type="project" value="TreeGrafter"/>
</dbReference>
<dbReference type="Pfam" id="PF01351">
    <property type="entry name" value="RNase_HII"/>
    <property type="match status" value="1"/>
</dbReference>
<dbReference type="PANTHER" id="PTHR10954">
    <property type="entry name" value="RIBONUCLEASE H2 SUBUNIT A"/>
    <property type="match status" value="1"/>
</dbReference>
<dbReference type="InterPro" id="IPR024567">
    <property type="entry name" value="RNase_HII/HIII_dom"/>
</dbReference>
<sequence length="330" mass="36597">MTDSEEPKAKRAKTSDEGMSIEKWAPKSITSIEDKFAFDSTTYHSAIPEVIKNNPGEPIVLGVDEAGRGPVLGPMVYGISYCTEEYHSLLKLKYGFADSKTLKDSRRQELFELIDQEDHELYKNVGWATRTMTAKDISSGMLRSALGAGAYNLNEQAHDTTIALISEVIKSGVNVRKIFVDTVGPPASYQAKLQRVFGNADVTVTKKADSIFPIVSTASVVAKVTRDLNLQYFNKHIDMVKGHDLGSGYPSDPRTSRWLKENVDPVFGWHHGLVRFLWQTAKDAFEKAGAAKVIYEEECVKDNGYKDVASMFDKPVGLTSQLFYGEPALL</sequence>
<feature type="binding site" evidence="8">
    <location>
        <position position="65"/>
    </location>
    <ligand>
        <name>a divalent metal cation</name>
        <dbReference type="ChEBI" id="CHEBI:60240"/>
    </ligand>
</feature>
<gene>
    <name evidence="11" type="ORF">C7M61_003486</name>
</gene>
<feature type="binding site" evidence="8">
    <location>
        <position position="64"/>
    </location>
    <ligand>
        <name>a divalent metal cation</name>
        <dbReference type="ChEBI" id="CHEBI:60240"/>
    </ligand>
</feature>
<dbReference type="PROSITE" id="PS51975">
    <property type="entry name" value="RNASE_H_2"/>
    <property type="match status" value="1"/>
</dbReference>
<evidence type="ECO:0000256" key="3">
    <source>
        <dbReference type="ARBA" id="ARBA00007058"/>
    </source>
</evidence>
<evidence type="ECO:0000256" key="6">
    <source>
        <dbReference type="ARBA" id="ARBA00022759"/>
    </source>
</evidence>
<dbReference type="Gene3D" id="1.10.10.460">
    <property type="entry name" value="Ribonuclease hii. Domain 2"/>
    <property type="match status" value="1"/>
</dbReference>
<evidence type="ECO:0000256" key="1">
    <source>
        <dbReference type="ARBA" id="ARBA00000077"/>
    </source>
</evidence>
<name>A0A2P7YM73_9ASCO</name>
<comment type="catalytic activity">
    <reaction evidence="1 8 9">
        <text>Endonucleolytic cleavage to 5'-phosphomonoester.</text>
        <dbReference type="EC" id="3.1.26.4"/>
    </reaction>
</comment>
<evidence type="ECO:0000256" key="2">
    <source>
        <dbReference type="ARBA" id="ARBA00001946"/>
    </source>
</evidence>
<feature type="binding site" evidence="8">
    <location>
        <position position="181"/>
    </location>
    <ligand>
        <name>a divalent metal cation</name>
        <dbReference type="ChEBI" id="CHEBI:60240"/>
    </ligand>
</feature>
<evidence type="ECO:0000256" key="7">
    <source>
        <dbReference type="ARBA" id="ARBA00022801"/>
    </source>
</evidence>
<dbReference type="GO" id="GO:1990516">
    <property type="term" value="P:ribonucleotide excision repair"/>
    <property type="evidence" value="ECO:0007669"/>
    <property type="project" value="EnsemblFungi"/>
</dbReference>
<proteinExistence type="inferred from homology"/>
<dbReference type="InterPro" id="IPR012337">
    <property type="entry name" value="RNaseH-like_sf"/>
</dbReference>
<dbReference type="CDD" id="cd07181">
    <property type="entry name" value="RNase_HII_eukaryota_like"/>
    <property type="match status" value="1"/>
</dbReference>
<dbReference type="GO" id="GO:0046872">
    <property type="term" value="F:metal ion binding"/>
    <property type="evidence" value="ECO:0007669"/>
    <property type="project" value="UniProtKB-KW"/>
</dbReference>
<dbReference type="Proteomes" id="UP000241107">
    <property type="component" value="Unassembled WGS sequence"/>
</dbReference>
<keyword evidence="12" id="KW-1185">Reference proteome</keyword>
<evidence type="ECO:0000259" key="10">
    <source>
        <dbReference type="PROSITE" id="PS51975"/>
    </source>
</evidence>
<keyword evidence="6 8" id="KW-0255">Endonuclease</keyword>
<comment type="cofactor">
    <cofactor evidence="8">
        <name>Mn(2+)</name>
        <dbReference type="ChEBI" id="CHEBI:29035"/>
    </cofactor>
    <cofactor evidence="8">
        <name>Mg(2+)</name>
        <dbReference type="ChEBI" id="CHEBI:18420"/>
    </cofactor>
    <text evidence="8">Manganese or magnesium. Binds 1 divalent metal ion per monomer in the absence of substrate. May bind a second metal ion after substrate binding.</text>
</comment>
<accession>A0A2P7YM73</accession>
<evidence type="ECO:0000313" key="12">
    <source>
        <dbReference type="Proteomes" id="UP000241107"/>
    </source>
</evidence>
<dbReference type="RefSeq" id="XP_024712910.1">
    <property type="nucleotide sequence ID" value="XM_024858823.1"/>
</dbReference>
<dbReference type="NCBIfam" id="TIGR00729">
    <property type="entry name" value="ribonuclease HII"/>
    <property type="match status" value="1"/>
</dbReference>
<protein>
    <recommendedName>
        <fullName evidence="9">Ribonuclease</fullName>
        <ecNumber evidence="9">3.1.26.4</ecNumber>
    </recommendedName>
</protein>
<dbReference type="InterPro" id="IPR001352">
    <property type="entry name" value="RNase_HII/HIII"/>
</dbReference>
<dbReference type="InterPro" id="IPR023160">
    <property type="entry name" value="RNase_HII_hlx-loop-hlx_cap_dom"/>
</dbReference>
<dbReference type="GO" id="GO:0004523">
    <property type="term" value="F:RNA-DNA hybrid ribonuclease activity"/>
    <property type="evidence" value="ECO:0007669"/>
    <property type="project" value="UniProtKB-UniRule"/>
</dbReference>
<feature type="domain" description="RNase H type-2" evidence="10">
    <location>
        <begin position="58"/>
        <end position="290"/>
    </location>
</feature>
<evidence type="ECO:0000313" key="11">
    <source>
        <dbReference type="EMBL" id="PSK37059.1"/>
    </source>
</evidence>
<dbReference type="EC" id="3.1.26.4" evidence="9"/>
<dbReference type="InterPro" id="IPR004649">
    <property type="entry name" value="RNase_H2_suA"/>
</dbReference>
<dbReference type="Gene3D" id="3.30.420.10">
    <property type="entry name" value="Ribonuclease H-like superfamily/Ribonuclease H"/>
    <property type="match status" value="1"/>
</dbReference>
<dbReference type="AlphaFoldDB" id="A0A2P7YM73"/>
<dbReference type="SUPFAM" id="SSF53098">
    <property type="entry name" value="Ribonuclease H-like"/>
    <property type="match status" value="1"/>
</dbReference>
<keyword evidence="7 8" id="KW-0378">Hydrolase</keyword>
<comment type="similarity">
    <text evidence="3">Belongs to the RNase HII family. Eukaryotic subfamily.</text>
</comment>
<dbReference type="FunFam" id="3.30.420.10:FF:000016">
    <property type="entry name" value="Ribonuclease"/>
    <property type="match status" value="1"/>
</dbReference>
<dbReference type="EMBL" id="PYFQ01000009">
    <property type="protein sequence ID" value="PSK37059.1"/>
    <property type="molecule type" value="Genomic_DNA"/>
</dbReference>